<keyword evidence="7 11" id="KW-0560">Oxidoreductase</keyword>
<evidence type="ECO:0000256" key="1">
    <source>
        <dbReference type="ARBA" id="ARBA00004937"/>
    </source>
</evidence>
<dbReference type="Gene3D" id="3.30.360.10">
    <property type="entry name" value="Dihydrodipicolinate Reductase, domain 2"/>
    <property type="match status" value="1"/>
</dbReference>
<evidence type="ECO:0000256" key="5">
    <source>
        <dbReference type="ARBA" id="ARBA00022526"/>
    </source>
</evidence>
<evidence type="ECO:0000256" key="6">
    <source>
        <dbReference type="ARBA" id="ARBA00022857"/>
    </source>
</evidence>
<feature type="domain" description="Mediator complex subunit MED14 N-terminal" evidence="15">
    <location>
        <begin position="581"/>
        <end position="799"/>
    </location>
</feature>
<evidence type="ECO:0000259" key="15">
    <source>
        <dbReference type="Pfam" id="PF08638"/>
    </source>
</evidence>
<organism evidence="16 17">
    <name type="scientific">Ceratocystis fimbriata CBS 114723</name>
    <dbReference type="NCBI Taxonomy" id="1035309"/>
    <lineage>
        <taxon>Eukaryota</taxon>
        <taxon>Fungi</taxon>
        <taxon>Dikarya</taxon>
        <taxon>Ascomycota</taxon>
        <taxon>Pezizomycotina</taxon>
        <taxon>Sordariomycetes</taxon>
        <taxon>Hypocreomycetidae</taxon>
        <taxon>Microascales</taxon>
        <taxon>Ceratocystidaceae</taxon>
        <taxon>Ceratocystis</taxon>
    </lineage>
</organism>
<dbReference type="SUPFAM" id="SSF51735">
    <property type="entry name" value="NAD(P)-binding Rossmann-fold domains"/>
    <property type="match status" value="1"/>
</dbReference>
<dbReference type="OrthoDB" id="60984at2759"/>
<dbReference type="GO" id="GO:0005829">
    <property type="term" value="C:cytosol"/>
    <property type="evidence" value="ECO:0007669"/>
    <property type="project" value="TreeGrafter"/>
</dbReference>
<dbReference type="GO" id="GO:0004345">
    <property type="term" value="F:glucose-6-phosphate dehydrogenase activity"/>
    <property type="evidence" value="ECO:0007669"/>
    <property type="project" value="UniProtKB-EC"/>
</dbReference>
<evidence type="ECO:0000256" key="3">
    <source>
        <dbReference type="ARBA" id="ARBA00013019"/>
    </source>
</evidence>
<dbReference type="Pfam" id="PF02781">
    <property type="entry name" value="G6PD_C"/>
    <property type="match status" value="1"/>
</dbReference>
<evidence type="ECO:0000256" key="7">
    <source>
        <dbReference type="ARBA" id="ARBA00023002"/>
    </source>
</evidence>
<dbReference type="Pfam" id="PF26204">
    <property type="entry name" value="Med14_fung"/>
    <property type="match status" value="1"/>
</dbReference>
<keyword evidence="17" id="KW-1185">Reference proteome</keyword>
<evidence type="ECO:0000313" key="16">
    <source>
        <dbReference type="EMBL" id="PHH54265.1"/>
    </source>
</evidence>
<dbReference type="SUPFAM" id="SSF55347">
    <property type="entry name" value="Glyceraldehyde-3-phosphate dehydrogenase-like, C-terminal domain"/>
    <property type="match status" value="1"/>
</dbReference>
<evidence type="ECO:0000259" key="14">
    <source>
        <dbReference type="Pfam" id="PF02781"/>
    </source>
</evidence>
<comment type="similarity">
    <text evidence="2 11">Belongs to the glucose-6-phosphate dehydrogenase family.</text>
</comment>
<dbReference type="STRING" id="1035309.A0A2C5X8A0"/>
<comment type="pathway">
    <text evidence="1 11">Carbohydrate degradation; pentose phosphate pathway; D-ribulose 5-phosphate from D-glucose 6-phosphate (oxidative stage): step 1/3.</text>
</comment>
<dbReference type="PANTHER" id="PTHR23429:SF0">
    <property type="entry name" value="GLUCOSE-6-PHOSPHATE 1-DEHYDROGENASE"/>
    <property type="match status" value="1"/>
</dbReference>
<dbReference type="GO" id="GO:0006006">
    <property type="term" value="P:glucose metabolic process"/>
    <property type="evidence" value="ECO:0007669"/>
    <property type="project" value="UniProtKB-KW"/>
</dbReference>
<evidence type="ECO:0000256" key="2">
    <source>
        <dbReference type="ARBA" id="ARBA00009975"/>
    </source>
</evidence>
<evidence type="ECO:0000256" key="4">
    <source>
        <dbReference type="ARBA" id="ARBA00020444"/>
    </source>
</evidence>
<dbReference type="InterPro" id="IPR019796">
    <property type="entry name" value="G6P_DH_AS"/>
</dbReference>
<dbReference type="InterPro" id="IPR036291">
    <property type="entry name" value="NAD(P)-bd_dom_sf"/>
</dbReference>
<reference evidence="16 17" key="2">
    <citation type="journal article" date="2013" name="IMA Fungus">
        <title>IMA Genome-F 1: Ceratocystis fimbriata: Draft nuclear genome sequence for the plant pathogen, Ceratocystis fimbriata.</title>
        <authorList>
            <person name="Wilken P.M."/>
            <person name="Steenkamp E.T."/>
            <person name="Wingfield M.J."/>
            <person name="de Beer Z.W."/>
            <person name="Wingfield B.D."/>
        </authorList>
    </citation>
    <scope>NUCLEOTIDE SEQUENCE [LARGE SCALE GENOMIC DNA]</scope>
    <source>
        <strain evidence="16 17">CBS 114723</strain>
    </source>
</reference>
<dbReference type="InterPro" id="IPR001282">
    <property type="entry name" value="G6P_DH"/>
</dbReference>
<evidence type="ECO:0000259" key="13">
    <source>
        <dbReference type="Pfam" id="PF00479"/>
    </source>
</evidence>
<dbReference type="HAMAP" id="MF_00966">
    <property type="entry name" value="G6PD"/>
    <property type="match status" value="1"/>
</dbReference>
<feature type="domain" description="Glucose-6-phosphate dehydrogenase C-terminal" evidence="14">
    <location>
        <begin position="199"/>
        <end position="487"/>
    </location>
</feature>
<evidence type="ECO:0000256" key="11">
    <source>
        <dbReference type="RuleBase" id="RU362120"/>
    </source>
</evidence>
<dbReference type="EC" id="1.1.1.49" evidence="3 11"/>
<dbReference type="NCBIfam" id="TIGR00871">
    <property type="entry name" value="zwf"/>
    <property type="match status" value="1"/>
</dbReference>
<dbReference type="InterPro" id="IPR022675">
    <property type="entry name" value="G6P_DH_C"/>
</dbReference>
<name>A0A2C5X8A0_9PEZI</name>
<dbReference type="PROSITE" id="PS00069">
    <property type="entry name" value="G6P_DEHYDROGENASE"/>
    <property type="match status" value="1"/>
</dbReference>
<feature type="region of interest" description="Disordered" evidence="12">
    <location>
        <begin position="1241"/>
        <end position="1265"/>
    </location>
</feature>
<keyword evidence="5 11" id="KW-0313">Glucose metabolism</keyword>
<dbReference type="FunFam" id="3.30.360.10:FF:000015">
    <property type="entry name" value="Glucose-6-phosphate 1-dehydrogenase"/>
    <property type="match status" value="1"/>
</dbReference>
<evidence type="ECO:0000256" key="9">
    <source>
        <dbReference type="ARBA" id="ARBA00025382"/>
    </source>
</evidence>
<gene>
    <name evidence="16" type="primary">gsdA</name>
    <name evidence="16" type="ORF">CFIMG_003912RA</name>
</gene>
<dbReference type="FunFam" id="3.40.50.720:FF:000111">
    <property type="entry name" value="Glucose-6-phosphate 1-dehydrogenase"/>
    <property type="match status" value="1"/>
</dbReference>
<sequence length="1595" mass="179917">MAGHMNDPAAIELKDNTTIVVLGASGDLAKKKTYPALFGLYRNQFLPKDIRIVGYARTKMDHDDYIRRIRTYMKTPTPEMEQQLDDFCKLCTYVSGQYDKDESFQNLTRELEVLEKGRPENNRLFYMALPPSVFTIVSQHLKRCCYPKNGIARVIVEKPFGKDLASSRELQKSLEPDWKEDELFRIDHYLGKEMVKNILILRFGNSFLGATWNRHHIDSVQITFKEPFGTEGRGGYFDEFGIIRDVMQNHLLQVLTLLAMERPVSFSAEDIRDEKVRVLRSIPAIEPKDVIIGQYGRSLDGSKPSYKEDDTVPKDSRCPTFCALVAYIKNERWDGVPFIMKAGKALNEQKTEIRIQFKDVTSGIFKDIPRNELVMRIQPNESVYIKMNSKLPGLSMQTVVTELDLTYRRRFSDLKIPEAYESLILDCLKGDHSNFVRDDELDASWRVFTPLLHYLDDNKEIIPMEYPYGSRGPALLDDFTASYGYKFSDAAGYQWPTTSALPRKLQNVARSMPGAVNMHNGNEAGLSEPQTKSDMPTLKDQAQDVVRESLAENSSNNNTMTLPLRGNDLPPEIMHISDGCIPLSKIITRLAQLCHNQLSDKIRQIALMPMPTPQQPSIVNGQAHSSALGQKEEFDQSNESVARKVALNQAIQKMHGKWVKTLVIADWSRRSQDVSKLIDLKSHLGQVMTEYELRLDQMINVKRDLTFARLPSPDLKTALHVLSTGDGSYLPDFQFIEPEPMTNQEMMKWIENVNTLLTIRLSLDDYDNIPVHFHDYTIRDGRVVFSVEGEFEVELTIADEDPAQQFWFVDFRFKFSPAPSEISLSLRMYLETMVNNAIAKDNLTGCYNFLHEFVLTHKINEMKRQAIELSKTSWGGVLSIETLDRAFSAQYWPNRPGPNGSKHWIIVAVDGKKKKTGWVNPKTTSNLVATWFRDGKPVKGDKVLFDTVNLSMEQLVVTVVSRHMEYIFMSIYNNLATNHIYSSREAHLSVTIDPEYPAKSSLTMQCSHEESITVIVEPTTGEFKLKSHSKASHQAELKLNKMVHPAQEGGTIMSGIRWTFLVEEMFRKSNGTGWKCLTNPLPIDDIRGVLKIRETSFWFFGLRRTEMAPSWIILCVLRAKGDEWYLCNVSSSSTHPQSKNVPFRFTQNQPVKLDMSSLTIDLTPQFWSNLSVSIHSQIAKHSEKPDDTSTSTKQNLMHTVINYENQIAFLGMPKGSTAMQLSSIIPGASVAPRAIIASTANSGTGAGTTSPSTTSTNPEVSQGRRGPWAEDTITVIFNNVVPGPPVPSKDPHSRLRFTQTPMWYSSCIVRVLDKKKFRSLGANMSRDIRYNGRTGEFCIRIFRPLNTAIRPLLKPRLEAIDRVVNFLDAMTKAGPCVKCESVTLKRITFSYSEAGVRLDKPFIPTSANEPPPPKWTVVLDLRKSDQIAVILSDKDPHQLVGGMLTRIANQWGGLRTLIRTLPRTLAVMDAIAEIVNGSPERDALCKGVVRSLHLSAGASSLIYHLSSGTGLRLDIKARIRSGAIWWTLERVAMNGQSFTAQAGADDEEVASRLKSLFSMSDPDGRWITFGSGLTTCGVRHVKAMIKAADQKVWGL</sequence>
<evidence type="ECO:0000256" key="8">
    <source>
        <dbReference type="ARBA" id="ARBA00023277"/>
    </source>
</evidence>
<dbReference type="Pfam" id="PF00479">
    <property type="entry name" value="G6PD_N"/>
    <property type="match status" value="1"/>
</dbReference>
<proteinExistence type="inferred from homology"/>
<dbReference type="GO" id="GO:0009051">
    <property type="term" value="P:pentose-phosphate shunt, oxidative branch"/>
    <property type="evidence" value="ECO:0007669"/>
    <property type="project" value="TreeGrafter"/>
</dbReference>
<dbReference type="PANTHER" id="PTHR23429">
    <property type="entry name" value="GLUCOSE-6-PHOSPHATE 1-DEHYDROGENASE G6PD"/>
    <property type="match status" value="1"/>
</dbReference>
<comment type="catalytic activity">
    <reaction evidence="10 11">
        <text>D-glucose 6-phosphate + NADP(+) = 6-phospho-D-glucono-1,5-lactone + NADPH + H(+)</text>
        <dbReference type="Rhea" id="RHEA:15841"/>
        <dbReference type="ChEBI" id="CHEBI:15378"/>
        <dbReference type="ChEBI" id="CHEBI:57783"/>
        <dbReference type="ChEBI" id="CHEBI:57955"/>
        <dbReference type="ChEBI" id="CHEBI:58349"/>
        <dbReference type="ChEBI" id="CHEBI:61548"/>
        <dbReference type="EC" id="1.1.1.49"/>
    </reaction>
</comment>
<dbReference type="PRINTS" id="PR00079">
    <property type="entry name" value="G6PDHDRGNASE"/>
</dbReference>
<dbReference type="EMBL" id="APWK03000029">
    <property type="protein sequence ID" value="PHH54265.1"/>
    <property type="molecule type" value="Genomic_DNA"/>
</dbReference>
<dbReference type="InterPro" id="IPR055122">
    <property type="entry name" value="Med14_N"/>
</dbReference>
<keyword evidence="8 11" id="KW-0119">Carbohydrate metabolism</keyword>
<reference evidence="16 17" key="1">
    <citation type="journal article" date="2013" name="Fungal Biol.">
        <title>Analysis of microsatellite markers in the genome of the plant pathogen Ceratocystis fimbriata.</title>
        <authorList>
            <person name="Simpson M.C."/>
            <person name="Wilken P.M."/>
            <person name="Coetzee M.P."/>
            <person name="Wingfield M.J."/>
            <person name="Wingfield B.D."/>
        </authorList>
    </citation>
    <scope>NUCLEOTIDE SEQUENCE [LARGE SCALE GENOMIC DNA]</scope>
    <source>
        <strain evidence="16 17">CBS 114723</strain>
    </source>
</reference>
<dbReference type="Gene3D" id="3.40.50.720">
    <property type="entry name" value="NAD(P)-binding Rossmann-like Domain"/>
    <property type="match status" value="1"/>
</dbReference>
<dbReference type="InterPro" id="IPR022674">
    <property type="entry name" value="G6P_DH_NAD-bd"/>
</dbReference>
<evidence type="ECO:0000313" key="17">
    <source>
        <dbReference type="Proteomes" id="UP000222788"/>
    </source>
</evidence>
<evidence type="ECO:0000256" key="12">
    <source>
        <dbReference type="SAM" id="MobiDB-lite"/>
    </source>
</evidence>
<comment type="function">
    <text evidence="9">Catalyzes the rate-limiting step of the oxidative pentose-phosphate pathway, which represents a route for the dissimilation of carbohydrates besides glycolysis. The main function of this enzyme is to provide reducing power (NADPH) and pentose phosphates for fatty acid and nucleic acid synthesis.</text>
</comment>
<dbReference type="GO" id="GO:0050661">
    <property type="term" value="F:NADP binding"/>
    <property type="evidence" value="ECO:0007669"/>
    <property type="project" value="InterPro"/>
</dbReference>
<dbReference type="UniPathway" id="UPA00115">
    <property type="reaction ID" value="UER00408"/>
</dbReference>
<feature type="domain" description="Glucose-6-phosphate dehydrogenase NAD-binding" evidence="13">
    <location>
        <begin position="20"/>
        <end position="197"/>
    </location>
</feature>
<accession>A0A2C5X8A0</accession>
<dbReference type="Pfam" id="PF08638">
    <property type="entry name" value="Med14"/>
    <property type="match status" value="1"/>
</dbReference>
<evidence type="ECO:0000256" key="10">
    <source>
        <dbReference type="ARBA" id="ARBA00048749"/>
    </source>
</evidence>
<keyword evidence="6 11" id="KW-0521">NADP</keyword>
<dbReference type="Proteomes" id="UP000222788">
    <property type="component" value="Unassembled WGS sequence"/>
</dbReference>
<protein>
    <recommendedName>
        <fullName evidence="4 11">Glucose-6-phosphate 1-dehydrogenase</fullName>
        <ecNumber evidence="3 11">1.1.1.49</ecNumber>
    </recommendedName>
</protein>
<comment type="caution">
    <text evidence="16">The sequence shown here is derived from an EMBL/GenBank/DDBJ whole genome shotgun (WGS) entry which is preliminary data.</text>
</comment>
<feature type="compositionally biased region" description="Low complexity" evidence="12">
    <location>
        <begin position="1241"/>
        <end position="1258"/>
    </location>
</feature>